<dbReference type="PANTHER" id="PTHR42643">
    <property type="entry name" value="IONOTROPIC RECEPTOR 20A-RELATED"/>
    <property type="match status" value="1"/>
</dbReference>
<dbReference type="RefSeq" id="XP_022250141.1">
    <property type="nucleotide sequence ID" value="XM_022394433.1"/>
</dbReference>
<keyword evidence="7" id="KW-0675">Receptor</keyword>
<organism evidence="11 12">
    <name type="scientific">Limulus polyphemus</name>
    <name type="common">Atlantic horseshoe crab</name>
    <dbReference type="NCBI Taxonomy" id="6850"/>
    <lineage>
        <taxon>Eukaryota</taxon>
        <taxon>Metazoa</taxon>
        <taxon>Ecdysozoa</taxon>
        <taxon>Arthropoda</taxon>
        <taxon>Chelicerata</taxon>
        <taxon>Merostomata</taxon>
        <taxon>Xiphosura</taxon>
        <taxon>Limulidae</taxon>
        <taxon>Limulus</taxon>
    </lineage>
</organism>
<evidence type="ECO:0000256" key="4">
    <source>
        <dbReference type="ARBA" id="ARBA00022692"/>
    </source>
</evidence>
<dbReference type="Proteomes" id="UP000694941">
    <property type="component" value="Unplaced"/>
</dbReference>
<proteinExistence type="inferred from homology"/>
<sequence>MVLNVNTFISLEADLGLGPFAVNYDRNTAVDVTTPIFIDYNTILVNYKQKRPNFYSYLQAFGWEVWVAMFVSLLTISGVACVADYLILDKVPSKRGVLVFFKYIWRFYGNLFYQSSSYTFHFHHRRVLQAFWWITVIVLMQSFSGHLMATLMMDSGNQIDDLSELDKSNIQPAVEIGSSLHSMFMYDKDPLHKRIYQKMVEQESQSFLPLSKLVSDKVLDLVKQEQFAVVCDTLAIKSAIAARYSRGGECGFYIAKQKFHRYILVMTLRKGLPKSLSSKVNRWIASLVESHLLSATVNNYIGNYTKCLGRKAEETNALSLDDLQGVFILLLGGFCLAIISFTCEKLCIKG</sequence>
<comment type="subcellular location">
    <subcellularLocation>
        <location evidence="1">Cell membrane</location>
        <topology evidence="1">Multi-pass membrane protein</topology>
    </subcellularLocation>
</comment>
<reference evidence="12" key="1">
    <citation type="submission" date="2025-08" db="UniProtKB">
        <authorList>
            <consortium name="RefSeq"/>
        </authorList>
    </citation>
    <scope>IDENTIFICATION</scope>
    <source>
        <tissue evidence="12">Muscle</tissue>
    </source>
</reference>
<evidence type="ECO:0000256" key="3">
    <source>
        <dbReference type="ARBA" id="ARBA00022475"/>
    </source>
</evidence>
<dbReference type="GeneID" id="111087522"/>
<evidence type="ECO:0000313" key="12">
    <source>
        <dbReference type="RefSeq" id="XP_022250141.1"/>
    </source>
</evidence>
<accession>A0ABM1T2N5</accession>
<gene>
    <name evidence="12" type="primary">LOC111087522</name>
</gene>
<dbReference type="PANTHER" id="PTHR42643:SF38">
    <property type="entry name" value="IONOTROPIC RECEPTOR 100A"/>
    <property type="match status" value="1"/>
</dbReference>
<keyword evidence="8" id="KW-0325">Glycoprotein</keyword>
<feature type="transmembrane region" description="Helical" evidence="9">
    <location>
        <begin position="65"/>
        <end position="88"/>
    </location>
</feature>
<evidence type="ECO:0000259" key="10">
    <source>
        <dbReference type="Pfam" id="PF00060"/>
    </source>
</evidence>
<feature type="transmembrane region" description="Helical" evidence="9">
    <location>
        <begin position="323"/>
        <end position="343"/>
    </location>
</feature>
<evidence type="ECO:0000313" key="11">
    <source>
        <dbReference type="Proteomes" id="UP000694941"/>
    </source>
</evidence>
<dbReference type="Pfam" id="PF00060">
    <property type="entry name" value="Lig_chan"/>
    <property type="match status" value="1"/>
</dbReference>
<name>A0ABM1T2N5_LIMPO</name>
<protein>
    <submittedName>
        <fullName evidence="12">Ionotropic receptor 93a-like</fullName>
    </submittedName>
</protein>
<keyword evidence="3" id="KW-1003">Cell membrane</keyword>
<evidence type="ECO:0000256" key="1">
    <source>
        <dbReference type="ARBA" id="ARBA00004651"/>
    </source>
</evidence>
<evidence type="ECO:0000256" key="6">
    <source>
        <dbReference type="ARBA" id="ARBA00023136"/>
    </source>
</evidence>
<evidence type="ECO:0000256" key="5">
    <source>
        <dbReference type="ARBA" id="ARBA00022989"/>
    </source>
</evidence>
<evidence type="ECO:0000256" key="7">
    <source>
        <dbReference type="ARBA" id="ARBA00023170"/>
    </source>
</evidence>
<dbReference type="Gene3D" id="1.10.287.70">
    <property type="match status" value="1"/>
</dbReference>
<evidence type="ECO:0000256" key="9">
    <source>
        <dbReference type="SAM" id="Phobius"/>
    </source>
</evidence>
<dbReference type="InterPro" id="IPR052192">
    <property type="entry name" value="Insect_Ionotropic_Sensory_Rcpt"/>
</dbReference>
<feature type="transmembrane region" description="Helical" evidence="9">
    <location>
        <begin position="130"/>
        <end position="153"/>
    </location>
</feature>
<keyword evidence="5 9" id="KW-1133">Transmembrane helix</keyword>
<dbReference type="SUPFAM" id="SSF53850">
    <property type="entry name" value="Periplasmic binding protein-like II"/>
    <property type="match status" value="1"/>
</dbReference>
<evidence type="ECO:0000256" key="2">
    <source>
        <dbReference type="ARBA" id="ARBA00008685"/>
    </source>
</evidence>
<evidence type="ECO:0000256" key="8">
    <source>
        <dbReference type="ARBA" id="ARBA00023180"/>
    </source>
</evidence>
<feature type="domain" description="Ionotropic glutamate receptor C-terminal" evidence="10">
    <location>
        <begin position="63"/>
        <end position="334"/>
    </location>
</feature>
<comment type="similarity">
    <text evidence="2">Belongs to the glutamate-gated ion channel (TC 1.A.10.1) family.</text>
</comment>
<keyword evidence="4 9" id="KW-0812">Transmembrane</keyword>
<keyword evidence="11" id="KW-1185">Reference proteome</keyword>
<keyword evidence="6 9" id="KW-0472">Membrane</keyword>
<dbReference type="InterPro" id="IPR001320">
    <property type="entry name" value="Iontro_rcpt_C"/>
</dbReference>